<keyword evidence="9 11" id="KW-0012">Acyltransferase</keyword>
<dbReference type="InterPro" id="IPR039859">
    <property type="entry name" value="PFA4/ZDH16/20/ERF2-like"/>
</dbReference>
<keyword evidence="5 11" id="KW-1133">Transmembrane helix</keyword>
<name>A0AAJ0CTT3_9HYPO</name>
<keyword evidence="4 11" id="KW-0256">Endoplasmic reticulum</keyword>
<evidence type="ECO:0000259" key="15">
    <source>
        <dbReference type="Pfam" id="PF01529"/>
    </source>
</evidence>
<comment type="catalytic activity">
    <reaction evidence="10 11 12">
        <text>L-cysteinyl-[protein] + hexadecanoyl-CoA = S-hexadecanoyl-L-cysteinyl-[protein] + CoA</text>
        <dbReference type="Rhea" id="RHEA:36683"/>
        <dbReference type="Rhea" id="RHEA-COMP:10131"/>
        <dbReference type="Rhea" id="RHEA-COMP:11032"/>
        <dbReference type="ChEBI" id="CHEBI:29950"/>
        <dbReference type="ChEBI" id="CHEBI:57287"/>
        <dbReference type="ChEBI" id="CHEBI:57379"/>
        <dbReference type="ChEBI" id="CHEBI:74151"/>
        <dbReference type="EC" id="2.3.1.225"/>
    </reaction>
</comment>
<accession>A0AAJ0CTT3</accession>
<dbReference type="GO" id="GO:0019706">
    <property type="term" value="F:protein-cysteine S-palmitoyltransferase activity"/>
    <property type="evidence" value="ECO:0007669"/>
    <property type="project" value="UniProtKB-UniRule"/>
</dbReference>
<reference evidence="16" key="1">
    <citation type="submission" date="2023-06" db="EMBL/GenBank/DDBJ databases">
        <title>Conoideocrella luteorostrata (Hypocreales: Clavicipitaceae), a potential biocontrol fungus for elongate hemlock scale in United States Christmas tree production areas.</title>
        <authorList>
            <person name="Barrett H."/>
            <person name="Lovett B."/>
            <person name="Macias A.M."/>
            <person name="Stajich J.E."/>
            <person name="Kasson M.T."/>
        </authorList>
    </citation>
    <scope>NUCLEOTIDE SEQUENCE</scope>
    <source>
        <strain evidence="16">ARSEF 14590</strain>
    </source>
</reference>
<dbReference type="InterPro" id="IPR033682">
    <property type="entry name" value="PFA4"/>
</dbReference>
<organism evidence="16 17">
    <name type="scientific">Conoideocrella luteorostrata</name>
    <dbReference type="NCBI Taxonomy" id="1105319"/>
    <lineage>
        <taxon>Eukaryota</taxon>
        <taxon>Fungi</taxon>
        <taxon>Dikarya</taxon>
        <taxon>Ascomycota</taxon>
        <taxon>Pezizomycotina</taxon>
        <taxon>Sordariomycetes</taxon>
        <taxon>Hypocreomycetidae</taxon>
        <taxon>Hypocreales</taxon>
        <taxon>Clavicipitaceae</taxon>
        <taxon>Conoideocrella</taxon>
    </lineage>
</organism>
<comment type="function">
    <text evidence="11">Mediates the reversible addition of palmitate to target proteins, thereby regulating their membrane association and biological function.</text>
</comment>
<feature type="transmembrane region" description="Helical" evidence="11 12">
    <location>
        <begin position="12"/>
        <end position="28"/>
    </location>
</feature>
<feature type="compositionally biased region" description="Acidic residues" evidence="14">
    <location>
        <begin position="362"/>
        <end position="377"/>
    </location>
</feature>
<evidence type="ECO:0000256" key="9">
    <source>
        <dbReference type="ARBA" id="ARBA00023315"/>
    </source>
</evidence>
<comment type="subcellular location">
    <subcellularLocation>
        <location evidence="11">Endoplasmic reticulum membrane</location>
        <topology evidence="11">Multi-pass membrane protein</topology>
    </subcellularLocation>
    <subcellularLocation>
        <location evidence="1">Membrane</location>
        <topology evidence="1">Multi-pass membrane protein</topology>
    </subcellularLocation>
</comment>
<dbReference type="Pfam" id="PF01529">
    <property type="entry name" value="DHHC"/>
    <property type="match status" value="1"/>
</dbReference>
<evidence type="ECO:0000256" key="7">
    <source>
        <dbReference type="ARBA" id="ARBA00023139"/>
    </source>
</evidence>
<comment type="domain">
    <text evidence="11 12">The DHHC domain is required for palmitoyltransferase activity.</text>
</comment>
<feature type="region of interest" description="Disordered" evidence="14">
    <location>
        <begin position="362"/>
        <end position="408"/>
    </location>
</feature>
<proteinExistence type="inferred from homology"/>
<sequence length="429" mass="49687">MAGLNDAPFVQSLAVPTVCFLIAFLGYYSQYMLQSTSLEPGPPSRKETIVFNTFLLSLWYTYYKTVTEDPGRYVFLDKDIEAEGRWCKKCSAPKPARAHHCRHCGRCIPKMDHHCPWTANCISMTTFPHFLRFLIFANISLWMLEILLWQRVYALWEARHLPAYLGPTLRELVALALTSLICLFTSIALGIMLITAVKSWLFNCTMIEGWQVERHEAVMDRGGRDWWDINGTDGKSYRVEKVEFPYDLGIFANMSQAMGTSNFLSWISPFSSSPKVDRSGRGRGWEWEENGFNRKTGMWPPLDPEKVRMANSEWPAIRRDFAAELRDANLPSEERKRAFKERQLRDVEKKKIMLAELEEIDDYDSHEENTEGDDFEQTEYWRNTDGERLEDFGVDEDAEDCVSKVPQEDDIPLADLLRRRKGLHSSEAN</sequence>
<keyword evidence="17" id="KW-1185">Reference proteome</keyword>
<evidence type="ECO:0000313" key="16">
    <source>
        <dbReference type="EMBL" id="KAK2606376.1"/>
    </source>
</evidence>
<feature type="coiled-coil region" evidence="13">
    <location>
        <begin position="330"/>
        <end position="360"/>
    </location>
</feature>
<gene>
    <name evidence="11 16" type="primary">PFA4</name>
    <name evidence="16" type="ORF">QQS21_003195</name>
</gene>
<evidence type="ECO:0000256" key="4">
    <source>
        <dbReference type="ARBA" id="ARBA00022824"/>
    </source>
</evidence>
<keyword evidence="3 11" id="KW-0812">Transmembrane</keyword>
<dbReference type="InterPro" id="IPR001594">
    <property type="entry name" value="Palmitoyltrfase_DHHC"/>
</dbReference>
<evidence type="ECO:0000313" key="17">
    <source>
        <dbReference type="Proteomes" id="UP001251528"/>
    </source>
</evidence>
<evidence type="ECO:0000256" key="6">
    <source>
        <dbReference type="ARBA" id="ARBA00023136"/>
    </source>
</evidence>
<dbReference type="AlphaFoldDB" id="A0AAJ0CTT3"/>
<feature type="transmembrane region" description="Helical" evidence="11 12">
    <location>
        <begin position="172"/>
        <end position="197"/>
    </location>
</feature>
<dbReference type="Proteomes" id="UP001251528">
    <property type="component" value="Unassembled WGS sequence"/>
</dbReference>
<feature type="compositionally biased region" description="Basic and acidic residues" evidence="14">
    <location>
        <begin position="382"/>
        <end position="391"/>
    </location>
</feature>
<evidence type="ECO:0000256" key="8">
    <source>
        <dbReference type="ARBA" id="ARBA00023288"/>
    </source>
</evidence>
<evidence type="ECO:0000256" key="13">
    <source>
        <dbReference type="SAM" id="Coils"/>
    </source>
</evidence>
<dbReference type="EMBL" id="JASWJB010000041">
    <property type="protein sequence ID" value="KAK2606376.1"/>
    <property type="molecule type" value="Genomic_DNA"/>
</dbReference>
<dbReference type="PANTHER" id="PTHR12246">
    <property type="entry name" value="PALMITOYLTRANSFERASE ZDHHC16"/>
    <property type="match status" value="1"/>
</dbReference>
<dbReference type="PROSITE" id="PS50216">
    <property type="entry name" value="DHHC"/>
    <property type="match status" value="1"/>
</dbReference>
<keyword evidence="2 11" id="KW-0808">Transferase</keyword>
<evidence type="ECO:0000256" key="14">
    <source>
        <dbReference type="SAM" id="MobiDB-lite"/>
    </source>
</evidence>
<keyword evidence="6 11" id="KW-0472">Membrane</keyword>
<dbReference type="GO" id="GO:0005789">
    <property type="term" value="C:endoplasmic reticulum membrane"/>
    <property type="evidence" value="ECO:0007669"/>
    <property type="project" value="UniProtKB-SubCell"/>
</dbReference>
<comment type="caution">
    <text evidence="16">The sequence shown here is derived from an EMBL/GenBank/DDBJ whole genome shotgun (WGS) entry which is preliminary data.</text>
</comment>
<comment type="similarity">
    <text evidence="11">Belongs to the DHHC palmitoyltransferase family. PFA4 subfamily.</text>
</comment>
<dbReference type="EC" id="2.3.1.225" evidence="11"/>
<evidence type="ECO:0000256" key="3">
    <source>
        <dbReference type="ARBA" id="ARBA00022692"/>
    </source>
</evidence>
<dbReference type="HAMAP" id="MF_03199">
    <property type="entry name" value="DHHC_PAT_PFA4"/>
    <property type="match status" value="1"/>
</dbReference>
<evidence type="ECO:0000256" key="1">
    <source>
        <dbReference type="ARBA" id="ARBA00004141"/>
    </source>
</evidence>
<evidence type="ECO:0000256" key="12">
    <source>
        <dbReference type="RuleBase" id="RU079119"/>
    </source>
</evidence>
<keyword evidence="8 11" id="KW-0449">Lipoprotein</keyword>
<evidence type="ECO:0000256" key="10">
    <source>
        <dbReference type="ARBA" id="ARBA00048048"/>
    </source>
</evidence>
<comment type="caution">
    <text evidence="11">Lacks conserved residue(s) required for the propagation of feature annotation.</text>
</comment>
<feature type="transmembrane region" description="Helical" evidence="11 12">
    <location>
        <begin position="133"/>
        <end position="152"/>
    </location>
</feature>
<feature type="domain" description="Palmitoyltransferase DHHC" evidence="15">
    <location>
        <begin position="82"/>
        <end position="211"/>
    </location>
</feature>
<feature type="active site" description="S-palmitoyl cysteine intermediate" evidence="11">
    <location>
        <position position="115"/>
    </location>
</feature>
<keyword evidence="7 11" id="KW-0564">Palmitate</keyword>
<keyword evidence="13" id="KW-0175">Coiled coil</keyword>
<protein>
    <recommendedName>
        <fullName evidence="11">Palmitoyltransferase PFA4</fullName>
        <ecNumber evidence="11">2.3.1.225</ecNumber>
    </recommendedName>
    <alternativeName>
        <fullName evidence="11">Protein S-acyltransferase</fullName>
        <shortName evidence="11">PAT</shortName>
    </alternativeName>
    <alternativeName>
        <fullName evidence="11">Protein fatty acyltransferase 4</fullName>
    </alternativeName>
</protein>
<evidence type="ECO:0000256" key="11">
    <source>
        <dbReference type="HAMAP-Rule" id="MF_03199"/>
    </source>
</evidence>
<evidence type="ECO:0000256" key="5">
    <source>
        <dbReference type="ARBA" id="ARBA00022989"/>
    </source>
</evidence>
<evidence type="ECO:0000256" key="2">
    <source>
        <dbReference type="ARBA" id="ARBA00022679"/>
    </source>
</evidence>